<evidence type="ECO:0000313" key="3">
    <source>
        <dbReference type="Proteomes" id="UP000697472"/>
    </source>
</evidence>
<dbReference type="Pfam" id="PF13673">
    <property type="entry name" value="Acetyltransf_10"/>
    <property type="match status" value="1"/>
</dbReference>
<evidence type="ECO:0000313" key="2">
    <source>
        <dbReference type="EMBL" id="MBM7642173.1"/>
    </source>
</evidence>
<feature type="domain" description="N-acetyltransferase" evidence="1">
    <location>
        <begin position="5"/>
        <end position="146"/>
    </location>
</feature>
<proteinExistence type="predicted"/>
<accession>A0ABS2PQE8</accession>
<organism evidence="2 3">
    <name type="scientific">Streptococcus loxodontisalivarius</name>
    <dbReference type="NCBI Taxonomy" id="1349415"/>
    <lineage>
        <taxon>Bacteria</taxon>
        <taxon>Bacillati</taxon>
        <taxon>Bacillota</taxon>
        <taxon>Bacilli</taxon>
        <taxon>Lactobacillales</taxon>
        <taxon>Streptococcaceae</taxon>
        <taxon>Streptococcus</taxon>
    </lineage>
</organism>
<dbReference type="EMBL" id="JAFBEH010000006">
    <property type="protein sequence ID" value="MBM7642173.1"/>
    <property type="molecule type" value="Genomic_DNA"/>
</dbReference>
<gene>
    <name evidence="2" type="ORF">JOC28_000466</name>
</gene>
<dbReference type="SUPFAM" id="SSF55729">
    <property type="entry name" value="Acyl-CoA N-acyltransferases (Nat)"/>
    <property type="match status" value="1"/>
</dbReference>
<dbReference type="CDD" id="cd04301">
    <property type="entry name" value="NAT_SF"/>
    <property type="match status" value="1"/>
</dbReference>
<dbReference type="RefSeq" id="WP_205009027.1">
    <property type="nucleotide sequence ID" value="NZ_JAFBEH010000006.1"/>
</dbReference>
<protein>
    <submittedName>
        <fullName evidence="2">ElaA protein</fullName>
    </submittedName>
</protein>
<reference evidence="2 3" key="1">
    <citation type="submission" date="2021-01" db="EMBL/GenBank/DDBJ databases">
        <title>Genomic Encyclopedia of Type Strains, Phase IV (KMG-IV): sequencing the most valuable type-strain genomes for metagenomic binning, comparative biology and taxonomic classification.</title>
        <authorList>
            <person name="Goeker M."/>
        </authorList>
    </citation>
    <scope>NUCLEOTIDE SEQUENCE [LARGE SCALE GENOMIC DNA]</scope>
    <source>
        <strain evidence="2 3">DSM 27382</strain>
    </source>
</reference>
<name>A0ABS2PQE8_9STRE</name>
<comment type="caution">
    <text evidence="2">The sequence shown here is derived from an EMBL/GenBank/DDBJ whole genome shotgun (WGS) entry which is preliminary data.</text>
</comment>
<dbReference type="InterPro" id="IPR000182">
    <property type="entry name" value="GNAT_dom"/>
</dbReference>
<keyword evidence="3" id="KW-1185">Reference proteome</keyword>
<dbReference type="PROSITE" id="PS51186">
    <property type="entry name" value="GNAT"/>
    <property type="match status" value="1"/>
</dbReference>
<evidence type="ECO:0000259" key="1">
    <source>
        <dbReference type="PROSITE" id="PS51186"/>
    </source>
</evidence>
<sequence>MWTLKSFDQLTTRQLHAIYKARTDVFVVEQNCPYPEVDDLDLIALHLFLENSGAIAAYCRIIPGEDLIKLGRVLVSAEHRKEGLGQKLVAQTLKVCQEQFPDQTIYAQAQAHLENFYGHFGFVKKSQAYLEDGIPHIDMLLEKTNDHLH</sequence>
<dbReference type="Gene3D" id="3.40.630.30">
    <property type="match status" value="1"/>
</dbReference>
<dbReference type="Proteomes" id="UP000697472">
    <property type="component" value="Unassembled WGS sequence"/>
</dbReference>
<dbReference type="InterPro" id="IPR016181">
    <property type="entry name" value="Acyl_CoA_acyltransferase"/>
</dbReference>